<evidence type="ECO:0000313" key="2">
    <source>
        <dbReference type="Proteomes" id="UP000076532"/>
    </source>
</evidence>
<dbReference type="EMBL" id="KV417512">
    <property type="protein sequence ID" value="KZP26812.1"/>
    <property type="molecule type" value="Genomic_DNA"/>
</dbReference>
<proteinExistence type="predicted"/>
<dbReference type="Proteomes" id="UP000076532">
    <property type="component" value="Unassembled WGS sequence"/>
</dbReference>
<keyword evidence="2" id="KW-1185">Reference proteome</keyword>
<accession>A0A166Q6K8</accession>
<protein>
    <submittedName>
        <fullName evidence="1">Uncharacterized protein</fullName>
    </submittedName>
</protein>
<feature type="non-terminal residue" evidence="1">
    <location>
        <position position="1"/>
    </location>
</feature>
<dbReference type="AlphaFoldDB" id="A0A166Q6K8"/>
<reference evidence="1 2" key="1">
    <citation type="journal article" date="2016" name="Mol. Biol. Evol.">
        <title>Comparative Genomics of Early-Diverging Mushroom-Forming Fungi Provides Insights into the Origins of Lignocellulose Decay Capabilities.</title>
        <authorList>
            <person name="Nagy L.G."/>
            <person name="Riley R."/>
            <person name="Tritt A."/>
            <person name="Adam C."/>
            <person name="Daum C."/>
            <person name="Floudas D."/>
            <person name="Sun H."/>
            <person name="Yadav J.S."/>
            <person name="Pangilinan J."/>
            <person name="Larsson K.H."/>
            <person name="Matsuura K."/>
            <person name="Barry K."/>
            <person name="Labutti K."/>
            <person name="Kuo R."/>
            <person name="Ohm R.A."/>
            <person name="Bhattacharya S.S."/>
            <person name="Shirouzu T."/>
            <person name="Yoshinaga Y."/>
            <person name="Martin F.M."/>
            <person name="Grigoriev I.V."/>
            <person name="Hibbett D.S."/>
        </authorList>
    </citation>
    <scope>NUCLEOTIDE SEQUENCE [LARGE SCALE GENOMIC DNA]</scope>
    <source>
        <strain evidence="1 2">CBS 109695</strain>
    </source>
</reference>
<evidence type="ECO:0000313" key="1">
    <source>
        <dbReference type="EMBL" id="KZP26812.1"/>
    </source>
</evidence>
<gene>
    <name evidence="1" type="ORF">FIBSPDRAFT_667953</name>
</gene>
<sequence>VALQNEDDDMAETVIVTTLDSPPFCRHEDLVNMRRDQLIEVATALNDKLPGALRIEVQAASTDRYIRNAIELIV</sequence>
<dbReference type="OrthoDB" id="3061698at2759"/>
<feature type="non-terminal residue" evidence="1">
    <location>
        <position position="74"/>
    </location>
</feature>
<name>A0A166Q6K8_9AGAM</name>
<organism evidence="1 2">
    <name type="scientific">Athelia psychrophila</name>
    <dbReference type="NCBI Taxonomy" id="1759441"/>
    <lineage>
        <taxon>Eukaryota</taxon>
        <taxon>Fungi</taxon>
        <taxon>Dikarya</taxon>
        <taxon>Basidiomycota</taxon>
        <taxon>Agaricomycotina</taxon>
        <taxon>Agaricomycetes</taxon>
        <taxon>Agaricomycetidae</taxon>
        <taxon>Atheliales</taxon>
        <taxon>Atheliaceae</taxon>
        <taxon>Athelia</taxon>
    </lineage>
</organism>